<organism evidence="2 3">
    <name type="scientific">Phanerochaete sordida</name>
    <dbReference type="NCBI Taxonomy" id="48140"/>
    <lineage>
        <taxon>Eukaryota</taxon>
        <taxon>Fungi</taxon>
        <taxon>Dikarya</taxon>
        <taxon>Basidiomycota</taxon>
        <taxon>Agaricomycotina</taxon>
        <taxon>Agaricomycetes</taxon>
        <taxon>Polyporales</taxon>
        <taxon>Phanerochaetaceae</taxon>
        <taxon>Phanerochaete</taxon>
    </lineage>
</organism>
<evidence type="ECO:0000256" key="1">
    <source>
        <dbReference type="SAM" id="MobiDB-lite"/>
    </source>
</evidence>
<feature type="region of interest" description="Disordered" evidence="1">
    <location>
        <begin position="1"/>
        <end position="66"/>
    </location>
</feature>
<feature type="compositionally biased region" description="Polar residues" evidence="1">
    <location>
        <begin position="8"/>
        <end position="23"/>
    </location>
</feature>
<protein>
    <submittedName>
        <fullName evidence="2">Uncharacterized protein</fullName>
    </submittedName>
</protein>
<evidence type="ECO:0000313" key="3">
    <source>
        <dbReference type="Proteomes" id="UP000703269"/>
    </source>
</evidence>
<keyword evidence="3" id="KW-1185">Reference proteome</keyword>
<reference evidence="2 3" key="1">
    <citation type="submission" date="2021-08" db="EMBL/GenBank/DDBJ databases">
        <title>Draft Genome Sequence of Phanerochaete sordida strain YK-624.</title>
        <authorList>
            <person name="Mori T."/>
            <person name="Dohra H."/>
            <person name="Suzuki T."/>
            <person name="Kawagishi H."/>
            <person name="Hirai H."/>
        </authorList>
    </citation>
    <scope>NUCLEOTIDE SEQUENCE [LARGE SCALE GENOMIC DNA]</scope>
    <source>
        <strain evidence="2 3">YK-624</strain>
    </source>
</reference>
<sequence>MRELAIVPSTSSLLCRGPESTSGRPGPSHSAGRARHSPARSYRPSDARRPTHRGCTTGMPGPAGIRESVYIAQAAGPPSWA</sequence>
<dbReference type="Proteomes" id="UP000703269">
    <property type="component" value="Unassembled WGS sequence"/>
</dbReference>
<name>A0A9P3FX54_9APHY</name>
<accession>A0A9P3FX54</accession>
<evidence type="ECO:0000313" key="2">
    <source>
        <dbReference type="EMBL" id="GJE84203.1"/>
    </source>
</evidence>
<dbReference type="EMBL" id="BPQB01000001">
    <property type="protein sequence ID" value="GJE84203.1"/>
    <property type="molecule type" value="Genomic_DNA"/>
</dbReference>
<dbReference type="AlphaFoldDB" id="A0A9P3FX54"/>
<proteinExistence type="predicted"/>
<comment type="caution">
    <text evidence="2">The sequence shown here is derived from an EMBL/GenBank/DDBJ whole genome shotgun (WGS) entry which is preliminary data.</text>
</comment>
<gene>
    <name evidence="2" type="ORF">PsYK624_002790</name>
</gene>